<keyword evidence="2" id="KW-0812">Transmembrane</keyword>
<dbReference type="Proteomes" id="UP001497516">
    <property type="component" value="Chromosome 2"/>
</dbReference>
<sequence length="129" mass="14602">MPARFHRVIIGQVGPTMRSRTIEMTSSTPSPPQQPAQMPTEEPPLPDSPPVVPASPSSADELRARIVILEAVDAEKDKKIKELNQRLDERLDTSSSTPPSKEFVPRFFFLFFSFLFFSFLFFVNTSRSE</sequence>
<feature type="region of interest" description="Disordered" evidence="1">
    <location>
        <begin position="12"/>
        <end position="58"/>
    </location>
</feature>
<protein>
    <submittedName>
        <fullName evidence="3">Uncharacterized protein</fullName>
    </submittedName>
</protein>
<evidence type="ECO:0000256" key="1">
    <source>
        <dbReference type="SAM" id="MobiDB-lite"/>
    </source>
</evidence>
<feature type="compositionally biased region" description="Pro residues" evidence="1">
    <location>
        <begin position="41"/>
        <end position="53"/>
    </location>
</feature>
<reference evidence="3 4" key="1">
    <citation type="submission" date="2024-04" db="EMBL/GenBank/DDBJ databases">
        <authorList>
            <person name="Fracassetti M."/>
        </authorList>
    </citation>
    <scope>NUCLEOTIDE SEQUENCE [LARGE SCALE GENOMIC DNA]</scope>
</reference>
<keyword evidence="2" id="KW-1133">Transmembrane helix</keyword>
<keyword evidence="4" id="KW-1185">Reference proteome</keyword>
<evidence type="ECO:0000256" key="2">
    <source>
        <dbReference type="SAM" id="Phobius"/>
    </source>
</evidence>
<evidence type="ECO:0000313" key="3">
    <source>
        <dbReference type="EMBL" id="CAL1369321.1"/>
    </source>
</evidence>
<accession>A0AAV2D7E9</accession>
<proteinExistence type="predicted"/>
<evidence type="ECO:0000313" key="4">
    <source>
        <dbReference type="Proteomes" id="UP001497516"/>
    </source>
</evidence>
<name>A0AAV2D7E9_9ROSI</name>
<dbReference type="AlphaFoldDB" id="A0AAV2D7E9"/>
<organism evidence="3 4">
    <name type="scientific">Linum trigynum</name>
    <dbReference type="NCBI Taxonomy" id="586398"/>
    <lineage>
        <taxon>Eukaryota</taxon>
        <taxon>Viridiplantae</taxon>
        <taxon>Streptophyta</taxon>
        <taxon>Embryophyta</taxon>
        <taxon>Tracheophyta</taxon>
        <taxon>Spermatophyta</taxon>
        <taxon>Magnoliopsida</taxon>
        <taxon>eudicotyledons</taxon>
        <taxon>Gunneridae</taxon>
        <taxon>Pentapetalae</taxon>
        <taxon>rosids</taxon>
        <taxon>fabids</taxon>
        <taxon>Malpighiales</taxon>
        <taxon>Linaceae</taxon>
        <taxon>Linum</taxon>
    </lineage>
</organism>
<dbReference type="EMBL" id="OZ034815">
    <property type="protein sequence ID" value="CAL1369321.1"/>
    <property type="molecule type" value="Genomic_DNA"/>
</dbReference>
<keyword evidence="2" id="KW-0472">Membrane</keyword>
<gene>
    <name evidence="3" type="ORF">LTRI10_LOCUS11992</name>
</gene>
<feature type="transmembrane region" description="Helical" evidence="2">
    <location>
        <begin position="103"/>
        <end position="123"/>
    </location>
</feature>